<dbReference type="KEGG" id="amt:Amet_0628"/>
<protein>
    <submittedName>
        <fullName evidence="2">Uncharacterized protein</fullName>
    </submittedName>
</protein>
<dbReference type="Proteomes" id="UP000001572">
    <property type="component" value="Chromosome"/>
</dbReference>
<feature type="signal peptide" evidence="1">
    <location>
        <begin position="1"/>
        <end position="21"/>
    </location>
</feature>
<gene>
    <name evidence="2" type="ordered locus">Amet_0628</name>
</gene>
<evidence type="ECO:0000313" key="3">
    <source>
        <dbReference type="Proteomes" id="UP000001572"/>
    </source>
</evidence>
<evidence type="ECO:0000256" key="1">
    <source>
        <dbReference type="SAM" id="SignalP"/>
    </source>
</evidence>
<dbReference type="AlphaFoldDB" id="A6TKY6"/>
<dbReference type="HOGENOM" id="CLU_945401_0_0_9"/>
<name>A6TKY6_ALKMQ</name>
<sequence>MKKIISLVLVFCMSFVFTVSAQSNFNHLEINSEVQKYMSNLSKVERDMLEERLHKPGLTNLSELSVEEQKIADENVKELNNLLWAMVHEGKPVLIYSTSNDDVYVSVTDGHVEVISYEKENIMTVNGREIAYEQEVSYQQEKVVSFNGQDVIYAEDELEQDLVGDDIIAPMSSYVTIPNPGGSWTYITTRVVDNTWMESIIDIGAGALVTFILARLAGLLPPEADYAGVFASTILASGIAAQTNTLRFTQQKFEHQTHFKTYAYNERALGLDMQGNYVPAGDWFDRYVAWAPNL</sequence>
<keyword evidence="3" id="KW-1185">Reference proteome</keyword>
<organism evidence="2 3">
    <name type="scientific">Alkaliphilus metalliredigens (strain QYMF)</name>
    <dbReference type="NCBI Taxonomy" id="293826"/>
    <lineage>
        <taxon>Bacteria</taxon>
        <taxon>Bacillati</taxon>
        <taxon>Bacillota</taxon>
        <taxon>Clostridia</taxon>
        <taxon>Peptostreptococcales</taxon>
        <taxon>Natronincolaceae</taxon>
        <taxon>Alkaliphilus</taxon>
    </lineage>
</organism>
<keyword evidence="1" id="KW-0732">Signal</keyword>
<accession>A6TKY6</accession>
<dbReference type="RefSeq" id="WP_011971762.1">
    <property type="nucleotide sequence ID" value="NC_009633.1"/>
</dbReference>
<reference evidence="3" key="1">
    <citation type="journal article" date="2016" name="Genome Announc.">
        <title>Complete genome sequence of Alkaliphilus metalliredigens strain QYMF, an alkaliphilic and metal-reducing bacterium isolated from borax-contaminated leachate ponds.</title>
        <authorList>
            <person name="Hwang C."/>
            <person name="Copeland A."/>
            <person name="Lucas S."/>
            <person name="Lapidus A."/>
            <person name="Barry K."/>
            <person name="Detter J.C."/>
            <person name="Glavina Del Rio T."/>
            <person name="Hammon N."/>
            <person name="Israni S."/>
            <person name="Dalin E."/>
            <person name="Tice H."/>
            <person name="Pitluck S."/>
            <person name="Chertkov O."/>
            <person name="Brettin T."/>
            <person name="Bruce D."/>
            <person name="Han C."/>
            <person name="Schmutz J."/>
            <person name="Larimer F."/>
            <person name="Land M.L."/>
            <person name="Hauser L."/>
            <person name="Kyrpides N."/>
            <person name="Mikhailova N."/>
            <person name="Ye Q."/>
            <person name="Zhou J."/>
            <person name="Richardson P."/>
            <person name="Fields M.W."/>
        </authorList>
    </citation>
    <scope>NUCLEOTIDE SEQUENCE [LARGE SCALE GENOMIC DNA]</scope>
    <source>
        <strain evidence="3">QYMF</strain>
    </source>
</reference>
<proteinExistence type="predicted"/>
<dbReference type="EMBL" id="CP000724">
    <property type="protein sequence ID" value="ABR46854.1"/>
    <property type="molecule type" value="Genomic_DNA"/>
</dbReference>
<dbReference type="STRING" id="293826.Amet_0628"/>
<feature type="chain" id="PRO_5002699885" evidence="1">
    <location>
        <begin position="22"/>
        <end position="294"/>
    </location>
</feature>
<evidence type="ECO:0000313" key="2">
    <source>
        <dbReference type="EMBL" id="ABR46854.1"/>
    </source>
</evidence>